<reference evidence="2 3" key="1">
    <citation type="journal article" date="2016" name="Mol. Biol. Evol.">
        <title>Comparative Genomics of Early-Diverging Mushroom-Forming Fungi Provides Insights into the Origins of Lignocellulose Decay Capabilities.</title>
        <authorList>
            <person name="Nagy L.G."/>
            <person name="Riley R."/>
            <person name="Tritt A."/>
            <person name="Adam C."/>
            <person name="Daum C."/>
            <person name="Floudas D."/>
            <person name="Sun H."/>
            <person name="Yadav J.S."/>
            <person name="Pangilinan J."/>
            <person name="Larsson K.H."/>
            <person name="Matsuura K."/>
            <person name="Barry K."/>
            <person name="Labutti K."/>
            <person name="Kuo R."/>
            <person name="Ohm R.A."/>
            <person name="Bhattacharya S.S."/>
            <person name="Shirouzu T."/>
            <person name="Yoshinaga Y."/>
            <person name="Martin F.M."/>
            <person name="Grigoriev I.V."/>
            <person name="Hibbett D.S."/>
        </authorList>
    </citation>
    <scope>NUCLEOTIDE SEQUENCE [LARGE SCALE GENOMIC DNA]</scope>
    <source>
        <strain evidence="2 3">CBS 109695</strain>
    </source>
</reference>
<evidence type="ECO:0000313" key="3">
    <source>
        <dbReference type="Proteomes" id="UP000076532"/>
    </source>
</evidence>
<evidence type="ECO:0000313" key="2">
    <source>
        <dbReference type="EMBL" id="KZP07312.1"/>
    </source>
</evidence>
<dbReference type="Proteomes" id="UP000076532">
    <property type="component" value="Unassembled WGS sequence"/>
</dbReference>
<organism evidence="2 3">
    <name type="scientific">Athelia psychrophila</name>
    <dbReference type="NCBI Taxonomy" id="1759441"/>
    <lineage>
        <taxon>Eukaryota</taxon>
        <taxon>Fungi</taxon>
        <taxon>Dikarya</taxon>
        <taxon>Basidiomycota</taxon>
        <taxon>Agaricomycotina</taxon>
        <taxon>Agaricomycetes</taxon>
        <taxon>Agaricomycetidae</taxon>
        <taxon>Atheliales</taxon>
        <taxon>Atheliaceae</taxon>
        <taxon>Athelia</taxon>
    </lineage>
</organism>
<keyword evidence="3" id="KW-1185">Reference proteome</keyword>
<name>A0A167XKG1_9AGAM</name>
<evidence type="ECO:0000256" key="1">
    <source>
        <dbReference type="SAM" id="MobiDB-lite"/>
    </source>
</evidence>
<accession>A0A167XKG1</accession>
<feature type="region of interest" description="Disordered" evidence="1">
    <location>
        <begin position="1"/>
        <end position="21"/>
    </location>
</feature>
<proteinExistence type="predicted"/>
<dbReference type="EMBL" id="KV417755">
    <property type="protein sequence ID" value="KZP07312.1"/>
    <property type="molecule type" value="Genomic_DNA"/>
</dbReference>
<dbReference type="AlphaFoldDB" id="A0A167XKG1"/>
<protein>
    <submittedName>
        <fullName evidence="2">Uncharacterized protein</fullName>
    </submittedName>
</protein>
<gene>
    <name evidence="2" type="ORF">FIBSPDRAFT_875639</name>
</gene>
<sequence>MALPAQTVNVPRLQDASSSGHMHPLHHQCVETMLFAFAAPYASQVSTDPRTHPIIPTVPMHTPFTSGRESIHVRSPLQYIPQQRARPLTVYATSQHSTFPGDWIWNLAQYRVHTPRSVCLRPSPPYTHPIITRSPPIYLLPAPSTRRTTAHLIGHRPPCLPLASIVVTVSRTPFSCAPESIWRRDGWLAPGPSFGTGGIQARLARFGLDRHFSLSYYCGG</sequence>